<proteinExistence type="inferred from homology"/>
<reference evidence="4" key="1">
    <citation type="journal article" date="2017" name="Acta Aliment.">
        <title>Plant polysaccharide degrading enzyme system of Thermpbifida cellulosilytica TB100 revealed by de novo genome project data.</title>
        <authorList>
            <person name="Toth A."/>
            <person name="Baka E."/>
            <person name="Luzics S."/>
            <person name="Bata-Vidacs I."/>
            <person name="Nagy I."/>
            <person name="Balint B."/>
            <person name="Herceg R."/>
            <person name="Olasz F."/>
            <person name="Wilk T."/>
            <person name="Nagy T."/>
            <person name="Kriszt B."/>
            <person name="Nagy I."/>
            <person name="Kukolya J."/>
        </authorList>
    </citation>
    <scope>NUCLEOTIDE SEQUENCE [LARGE SCALE GENOMIC DNA]</scope>
    <source>
        <strain evidence="4">TB100</strain>
    </source>
</reference>
<evidence type="ECO:0000313" key="3">
    <source>
        <dbReference type="EMBL" id="KUP96676.1"/>
    </source>
</evidence>
<dbReference type="PANTHER" id="PTHR11895:SF7">
    <property type="entry name" value="GLUTAMYL-TRNA(GLN) AMIDOTRANSFERASE SUBUNIT A, MITOCHONDRIAL"/>
    <property type="match status" value="1"/>
</dbReference>
<dbReference type="SUPFAM" id="SSF75304">
    <property type="entry name" value="Amidase signature (AS) enzymes"/>
    <property type="match status" value="1"/>
</dbReference>
<dbReference type="InterPro" id="IPR023631">
    <property type="entry name" value="Amidase_dom"/>
</dbReference>
<evidence type="ECO:0000259" key="2">
    <source>
        <dbReference type="Pfam" id="PF01425"/>
    </source>
</evidence>
<dbReference type="InterPro" id="IPR020556">
    <property type="entry name" value="Amidase_CS"/>
</dbReference>
<accession>A0A147KHB1</accession>
<comment type="caution">
    <text evidence="3">The sequence shown here is derived from an EMBL/GenBank/DDBJ whole genome shotgun (WGS) entry which is preliminary data.</text>
</comment>
<organism evidence="3 4">
    <name type="scientific">Thermobifida cellulosilytica TB100</name>
    <dbReference type="NCBI Taxonomy" id="665004"/>
    <lineage>
        <taxon>Bacteria</taxon>
        <taxon>Bacillati</taxon>
        <taxon>Actinomycetota</taxon>
        <taxon>Actinomycetes</taxon>
        <taxon>Streptosporangiales</taxon>
        <taxon>Nocardiopsidaceae</taxon>
        <taxon>Thermobifida</taxon>
    </lineage>
</organism>
<dbReference type="OrthoDB" id="182039at2"/>
<dbReference type="InterPro" id="IPR036928">
    <property type="entry name" value="AS_sf"/>
</dbReference>
<dbReference type="InterPro" id="IPR000120">
    <property type="entry name" value="Amidase"/>
</dbReference>
<dbReference type="PANTHER" id="PTHR11895">
    <property type="entry name" value="TRANSAMIDASE"/>
    <property type="match status" value="1"/>
</dbReference>
<protein>
    <submittedName>
        <fullName evidence="3">Amidase</fullName>
    </submittedName>
</protein>
<dbReference type="Pfam" id="PF01425">
    <property type="entry name" value="Amidase"/>
    <property type="match status" value="1"/>
</dbReference>
<evidence type="ECO:0000256" key="1">
    <source>
        <dbReference type="ARBA" id="ARBA00009199"/>
    </source>
</evidence>
<dbReference type="STRING" id="665004.AC529_10825"/>
<dbReference type="PROSITE" id="PS00571">
    <property type="entry name" value="AMIDASES"/>
    <property type="match status" value="1"/>
</dbReference>
<gene>
    <name evidence="3" type="ORF">AC529_10825</name>
</gene>
<dbReference type="GO" id="GO:0003824">
    <property type="term" value="F:catalytic activity"/>
    <property type="evidence" value="ECO:0007669"/>
    <property type="project" value="InterPro"/>
</dbReference>
<dbReference type="RefSeq" id="WP_068757703.1">
    <property type="nucleotide sequence ID" value="NZ_KQ950184.1"/>
</dbReference>
<dbReference type="Gene3D" id="3.90.1300.10">
    <property type="entry name" value="Amidase signature (AS) domain"/>
    <property type="match status" value="1"/>
</dbReference>
<dbReference type="AlphaFoldDB" id="A0A147KHB1"/>
<comment type="similarity">
    <text evidence="1">Belongs to the amidase family.</text>
</comment>
<dbReference type="Proteomes" id="UP000074382">
    <property type="component" value="Unassembled WGS sequence"/>
</dbReference>
<name>A0A147KHB1_THECS</name>
<dbReference type="EMBL" id="LGEM01000082">
    <property type="protein sequence ID" value="KUP96676.1"/>
    <property type="molecule type" value="Genomic_DNA"/>
</dbReference>
<evidence type="ECO:0000313" key="4">
    <source>
        <dbReference type="Proteomes" id="UP000074382"/>
    </source>
</evidence>
<sequence>MSEIHDLTAVRQAALFRSRELSPVEVTDHYLDRIERLGDAVGAFVTVTPELARRQARDAERRLLSEEPERLPPLLGLCVPVKDLDMVAGVRCTLGSAVFADRVADADEGYVVELRRAGAVLPGKTNTPEFGLSCHTENEVAPPARTPWDTACSAGGSSGGAAAAVAAGLAPLAQGSDGGGSIRIPAAACGLYGIKPTRGRVTTAPLRTDLFGLSVTGPLARTVADAALLLDAITLGDAGDPYPAPPLPRGETFLAHAGRPPARLRLACFASPPLPGVQVHPDVLAAYRDTALLLEKLGHDVTEIEPPFDGSHMRHFATVWAATAAAVPVPAADEHRLQPLTRWLRERGRATPAPDYLEAAAQLRRFARLALTVFAPYDAVLTPTLAVPPVPLGHFTAAADPAEEFARMNAFTPFGNIANITGQPAATLPLHTTADGLPVGVMLTGRIGGEATLLSLSAQLEEARPWLDRRPEIWHR</sequence>
<dbReference type="PATRIC" id="fig|665004.4.peg.3252"/>
<keyword evidence="4" id="KW-1185">Reference proteome</keyword>
<feature type="domain" description="Amidase" evidence="2">
    <location>
        <begin position="25"/>
        <end position="454"/>
    </location>
</feature>